<dbReference type="PANTHER" id="PTHR43026:SF1">
    <property type="entry name" value="2-HYDROXYACID DEHYDROGENASE HOMOLOG 1-RELATED"/>
    <property type="match status" value="1"/>
</dbReference>
<proteinExistence type="inferred from homology"/>
<keyword evidence="3" id="KW-0520">NAD</keyword>
<keyword evidence="2 4" id="KW-0560">Oxidoreductase</keyword>
<dbReference type="GO" id="GO:0008720">
    <property type="term" value="F:D-lactate dehydrogenase (NAD+) activity"/>
    <property type="evidence" value="ECO:0007669"/>
    <property type="project" value="TreeGrafter"/>
</dbReference>
<reference evidence="5 6" key="1">
    <citation type="submission" date="2018-07" db="EMBL/GenBank/DDBJ databases">
        <title>Genomic Encyclopedia of Type Strains, Phase III (KMG-III): the genomes of soil and plant-associated and newly described type strains.</title>
        <authorList>
            <person name="Whitman W."/>
        </authorList>
    </citation>
    <scope>NUCLEOTIDE SEQUENCE [LARGE SCALE GENOMIC DNA]</scope>
    <source>
        <strain evidence="5 6">CECT 7031</strain>
    </source>
</reference>
<dbReference type="EMBL" id="QRAS01000002">
    <property type="protein sequence ID" value="RDL06508.1"/>
    <property type="molecule type" value="Genomic_DNA"/>
</dbReference>
<dbReference type="Pfam" id="PF00389">
    <property type="entry name" value="2-Hacid_dh"/>
    <property type="match status" value="1"/>
</dbReference>
<dbReference type="AlphaFoldDB" id="A0A288QS92"/>
<name>A0A288QS92_9LACO</name>
<gene>
    <name evidence="5" type="ORF">DFP99_0886</name>
</gene>
<evidence type="ECO:0000256" key="3">
    <source>
        <dbReference type="ARBA" id="ARBA00023027"/>
    </source>
</evidence>
<dbReference type="Proteomes" id="UP000254912">
    <property type="component" value="Unassembled WGS sequence"/>
</dbReference>
<accession>A0A288QS92</accession>
<dbReference type="RefSeq" id="WP_070229483.1">
    <property type="nucleotide sequence ID" value="NZ_BJYO01000003.1"/>
</dbReference>
<organism evidence="5 6">
    <name type="scientific">Weissella soli</name>
    <dbReference type="NCBI Taxonomy" id="155866"/>
    <lineage>
        <taxon>Bacteria</taxon>
        <taxon>Bacillati</taxon>
        <taxon>Bacillota</taxon>
        <taxon>Bacilli</taxon>
        <taxon>Lactobacillales</taxon>
        <taxon>Lactobacillaceae</taxon>
        <taxon>Weissella</taxon>
    </lineage>
</organism>
<dbReference type="GO" id="GO:0051287">
    <property type="term" value="F:NAD binding"/>
    <property type="evidence" value="ECO:0007669"/>
    <property type="project" value="InterPro"/>
</dbReference>
<dbReference type="InterPro" id="IPR006140">
    <property type="entry name" value="D-isomer_DH_NAD-bd"/>
</dbReference>
<evidence type="ECO:0000313" key="6">
    <source>
        <dbReference type="Proteomes" id="UP000254912"/>
    </source>
</evidence>
<dbReference type="SUPFAM" id="SSF52283">
    <property type="entry name" value="Formate/glycerate dehydrogenase catalytic domain-like"/>
    <property type="match status" value="1"/>
</dbReference>
<dbReference type="Gene3D" id="3.40.50.720">
    <property type="entry name" value="NAD(P)-binding Rossmann-like Domain"/>
    <property type="match status" value="2"/>
</dbReference>
<comment type="similarity">
    <text evidence="1 4">Belongs to the D-isomer specific 2-hydroxyacid dehydrogenase family.</text>
</comment>
<dbReference type="InterPro" id="IPR006139">
    <property type="entry name" value="D-isomer_2_OHA_DH_cat_dom"/>
</dbReference>
<dbReference type="InterPro" id="IPR029752">
    <property type="entry name" value="D-isomer_DH_CS1"/>
</dbReference>
<evidence type="ECO:0000256" key="2">
    <source>
        <dbReference type="ARBA" id="ARBA00023002"/>
    </source>
</evidence>
<dbReference type="KEGG" id="wso:WSWS_00165"/>
<dbReference type="PROSITE" id="PS00670">
    <property type="entry name" value="D_2_HYDROXYACID_DH_2"/>
    <property type="match status" value="1"/>
</dbReference>
<evidence type="ECO:0000313" key="5">
    <source>
        <dbReference type="EMBL" id="RDL06508.1"/>
    </source>
</evidence>
<dbReference type="InterPro" id="IPR036291">
    <property type="entry name" value="NAD(P)-bd_dom_sf"/>
</dbReference>
<sequence>MKIYVTNVREDEVQFINAWQEAHGEHEVAYTTDMLTLETIQKLDGFDAVNILQLNQISTDVFGALANKGIHIMNLRNVGIDNLDLAAAKEFGFQVSNVPSYSPNAIAEHAVMLMMRALRRTPESDARIAAHDFRWAPTIARELRMQTVGVIGTGRIGRVVIDILQGFGAKVIVYDLHRSNADLEAQGLYVDTLDELYAQADIITLHMPETAANHHIINAATLAKMRPRTILVNVSRGGLVDVDAVLTALADGKLAFYALDTYEGEFGIFNADWRDKKLPDARLEQLLARPDVLVTPHIAFYTETAVSEMVNQSLDAGVAFYNGELPSQNVEL</sequence>
<dbReference type="InterPro" id="IPR029753">
    <property type="entry name" value="D-isomer_DH_CS"/>
</dbReference>
<dbReference type="Pfam" id="PF02826">
    <property type="entry name" value="2-Hacid_dh_C"/>
    <property type="match status" value="1"/>
</dbReference>
<keyword evidence="6" id="KW-1185">Reference proteome</keyword>
<dbReference type="PROSITE" id="PS00065">
    <property type="entry name" value="D_2_HYDROXYACID_DH_1"/>
    <property type="match status" value="1"/>
</dbReference>
<protein>
    <submittedName>
        <fullName evidence="5">D-lactate dehydrogenase</fullName>
    </submittedName>
</protein>
<comment type="caution">
    <text evidence="5">The sequence shown here is derived from an EMBL/GenBank/DDBJ whole genome shotgun (WGS) entry which is preliminary data.</text>
</comment>
<dbReference type="CDD" id="cd12186">
    <property type="entry name" value="LDH"/>
    <property type="match status" value="1"/>
</dbReference>
<dbReference type="PANTHER" id="PTHR43026">
    <property type="entry name" value="2-HYDROXYACID DEHYDROGENASE HOMOLOG 1-RELATED"/>
    <property type="match status" value="1"/>
</dbReference>
<dbReference type="InterPro" id="IPR058205">
    <property type="entry name" value="D-LDH-like"/>
</dbReference>
<evidence type="ECO:0000256" key="1">
    <source>
        <dbReference type="ARBA" id="ARBA00005854"/>
    </source>
</evidence>
<evidence type="ECO:0000256" key="4">
    <source>
        <dbReference type="RuleBase" id="RU003719"/>
    </source>
</evidence>
<dbReference type="SUPFAM" id="SSF51735">
    <property type="entry name" value="NAD(P)-binding Rossmann-fold domains"/>
    <property type="match status" value="1"/>
</dbReference>
<dbReference type="GeneID" id="94545378"/>